<evidence type="ECO:0000313" key="2">
    <source>
        <dbReference type="EMBL" id="OMD01868.1"/>
    </source>
</evidence>
<evidence type="ECO:0000313" key="3">
    <source>
        <dbReference type="Proteomes" id="UP000187158"/>
    </source>
</evidence>
<dbReference type="PROSITE" id="PS51272">
    <property type="entry name" value="SLH"/>
    <property type="match status" value="3"/>
</dbReference>
<comment type="caution">
    <text evidence="2">The sequence shown here is derived from an EMBL/GenBank/DDBJ whole genome shotgun (WGS) entry which is preliminary data.</text>
</comment>
<accession>A0ABX3GF06</accession>
<proteinExistence type="predicted"/>
<dbReference type="PANTHER" id="PTHR43308">
    <property type="entry name" value="OUTER MEMBRANE PROTEIN ALPHA-RELATED"/>
    <property type="match status" value="1"/>
</dbReference>
<dbReference type="InterPro" id="IPR001119">
    <property type="entry name" value="SLH_dom"/>
</dbReference>
<reference evidence="2 3" key="1">
    <citation type="submission" date="2016-11" db="EMBL/GenBank/DDBJ databases">
        <title>Paenibacillus species isolates.</title>
        <authorList>
            <person name="Beno S.M."/>
        </authorList>
    </citation>
    <scope>NUCLEOTIDE SEQUENCE [LARGE SCALE GENOMIC DNA]</scope>
    <source>
        <strain evidence="2 3">FSL H7-0433</strain>
    </source>
</reference>
<organism evidence="2 3">
    <name type="scientific">Paenibacillus odorifer</name>
    <dbReference type="NCBI Taxonomy" id="189426"/>
    <lineage>
        <taxon>Bacteria</taxon>
        <taxon>Bacillati</taxon>
        <taxon>Bacillota</taxon>
        <taxon>Bacilli</taxon>
        <taxon>Bacillales</taxon>
        <taxon>Paenibacillaceae</taxon>
        <taxon>Paenibacillus</taxon>
    </lineage>
</organism>
<evidence type="ECO:0000259" key="1">
    <source>
        <dbReference type="PROSITE" id="PS51272"/>
    </source>
</evidence>
<feature type="domain" description="SLH" evidence="1">
    <location>
        <begin position="220"/>
        <end position="283"/>
    </location>
</feature>
<protein>
    <recommendedName>
        <fullName evidence="1">SLH domain-containing protein</fullName>
    </recommendedName>
</protein>
<dbReference type="Proteomes" id="UP000187158">
    <property type="component" value="Unassembled WGS sequence"/>
</dbReference>
<name>A0ABX3GF06_9BACL</name>
<keyword evidence="3" id="KW-1185">Reference proteome</keyword>
<dbReference type="Pfam" id="PF00395">
    <property type="entry name" value="SLH"/>
    <property type="match status" value="3"/>
</dbReference>
<gene>
    <name evidence="2" type="ORF">BSO21_32490</name>
</gene>
<sequence>MNPTGNAKQIVVELPLQSLAAAGNVKSLKIDTGTASIMLPENFLKTYKDAKNGKLKLIVGTGDISGLPLSVSSQLNAGTIKDISLSVDGVIIPGDVLKTSGIKLALPYTLKSGEKAHKVVVYYLNSNQQLEIVKNGRFNTGTQMLELNLQQLGSYVVVHSNVSFKDTATANWAVNSIEALAARGAIQGMDAEHFNPSGNVTRAEFIKILMNAFDLLDETAVSTFTDVKDGTWYASPIASAQKLGIVKGQADGNFGASEEITRQEMAVMIYRLAQTINIPLTDGTKASGEAFSDVNQLSADAAKAVEAMRISGIINGMTSNQFGPNGKATRAQAAAVIFRLFEQLQ</sequence>
<feature type="domain" description="SLH" evidence="1">
    <location>
        <begin position="160"/>
        <end position="219"/>
    </location>
</feature>
<dbReference type="EMBL" id="MPVP01000535">
    <property type="protein sequence ID" value="OMD01868.1"/>
    <property type="molecule type" value="Genomic_DNA"/>
</dbReference>
<dbReference type="InterPro" id="IPR051465">
    <property type="entry name" value="Cell_Envelope_Struct_Comp"/>
</dbReference>
<feature type="domain" description="SLH" evidence="1">
    <location>
        <begin position="288"/>
        <end position="345"/>
    </location>
</feature>